<name>A0A175YMU3_DAUCS</name>
<dbReference type="Gene3D" id="1.10.575.10">
    <property type="entry name" value="P1 Nuclease"/>
    <property type="match status" value="2"/>
</dbReference>
<evidence type="ECO:0000256" key="6">
    <source>
        <dbReference type="ARBA" id="ARBA00022759"/>
    </source>
</evidence>
<accession>A0A175YMU3</accession>
<protein>
    <recommendedName>
        <fullName evidence="3">Aspergillus nuclease S1</fullName>
        <ecNumber evidence="3">3.1.30.1</ecNumber>
    </recommendedName>
</protein>
<evidence type="ECO:0000256" key="2">
    <source>
        <dbReference type="ARBA" id="ARBA00009547"/>
    </source>
</evidence>
<keyword evidence="9" id="KW-0325">Glycoprotein</keyword>
<keyword evidence="6" id="KW-0255">Endonuclease</keyword>
<dbReference type="SUPFAM" id="SSF48537">
    <property type="entry name" value="Phospholipase C/P1 nuclease"/>
    <property type="match status" value="1"/>
</dbReference>
<keyword evidence="8" id="KW-1015">Disulfide bond</keyword>
<dbReference type="STRING" id="79200.A0A175YMU3"/>
<proteinExistence type="inferred from homology"/>
<dbReference type="Gramene" id="KZM84451">
    <property type="protein sequence ID" value="KZM84451"/>
    <property type="gene ID" value="DCAR_028127"/>
</dbReference>
<dbReference type="InterPro" id="IPR008947">
    <property type="entry name" value="PLipase_C/P1_nuclease_dom_sf"/>
</dbReference>
<dbReference type="InterPro" id="IPR003154">
    <property type="entry name" value="S1/P1nuclease"/>
</dbReference>
<evidence type="ECO:0000256" key="8">
    <source>
        <dbReference type="ARBA" id="ARBA00023157"/>
    </source>
</evidence>
<dbReference type="GO" id="GO:0046872">
    <property type="term" value="F:metal ion binding"/>
    <property type="evidence" value="ECO:0007669"/>
    <property type="project" value="UniProtKB-KW"/>
</dbReference>
<evidence type="ECO:0000313" key="11">
    <source>
        <dbReference type="EMBL" id="KZM84451.1"/>
    </source>
</evidence>
<dbReference type="Pfam" id="PF02265">
    <property type="entry name" value="S1-P1_nuclease"/>
    <property type="match status" value="1"/>
</dbReference>
<comment type="similarity">
    <text evidence="2">Belongs to the nuclease type I family.</text>
</comment>
<dbReference type="EC" id="3.1.30.1" evidence="3"/>
<dbReference type="PANTHER" id="PTHR33146">
    <property type="entry name" value="ENDONUCLEASE 4"/>
    <property type="match status" value="1"/>
</dbReference>
<dbReference type="AlphaFoldDB" id="A0A175YMU3"/>
<dbReference type="EMBL" id="LNRQ01000008">
    <property type="protein sequence ID" value="KZM84451.1"/>
    <property type="molecule type" value="Genomic_DNA"/>
</dbReference>
<evidence type="ECO:0000256" key="4">
    <source>
        <dbReference type="ARBA" id="ARBA00022722"/>
    </source>
</evidence>
<dbReference type="OMA" id="DKYAMES"/>
<keyword evidence="10" id="KW-0732">Signal</keyword>
<evidence type="ECO:0000256" key="1">
    <source>
        <dbReference type="ARBA" id="ARBA00000245"/>
    </source>
</evidence>
<keyword evidence="7" id="KW-0378">Hydrolase</keyword>
<reference evidence="11" key="1">
    <citation type="journal article" date="2016" name="Nat. Genet.">
        <title>A high-quality carrot genome assembly provides new insights into carotenoid accumulation and asterid genome evolution.</title>
        <authorList>
            <person name="Iorizzo M."/>
            <person name="Ellison S."/>
            <person name="Senalik D."/>
            <person name="Zeng P."/>
            <person name="Satapoomin P."/>
            <person name="Huang J."/>
            <person name="Bowman M."/>
            <person name="Iovene M."/>
            <person name="Sanseverino W."/>
            <person name="Cavagnaro P."/>
            <person name="Yildiz M."/>
            <person name="Macko-Podgorni A."/>
            <person name="Moranska E."/>
            <person name="Grzebelus E."/>
            <person name="Grzebelus D."/>
            <person name="Ashrafi H."/>
            <person name="Zheng Z."/>
            <person name="Cheng S."/>
            <person name="Spooner D."/>
            <person name="Van Deynze A."/>
            <person name="Simon P."/>
        </authorList>
    </citation>
    <scope>NUCLEOTIDE SEQUENCE [LARGE SCALE GENOMIC DNA]</scope>
    <source>
        <tissue evidence="11">Leaf</tissue>
    </source>
</reference>
<keyword evidence="4" id="KW-0540">Nuclease</keyword>
<evidence type="ECO:0000256" key="3">
    <source>
        <dbReference type="ARBA" id="ARBA00012562"/>
    </source>
</evidence>
<dbReference type="GO" id="GO:0004521">
    <property type="term" value="F:RNA endonuclease activity"/>
    <property type="evidence" value="ECO:0007669"/>
    <property type="project" value="UniProtKB-ARBA"/>
</dbReference>
<evidence type="ECO:0000256" key="5">
    <source>
        <dbReference type="ARBA" id="ARBA00022723"/>
    </source>
</evidence>
<dbReference type="CDD" id="cd11010">
    <property type="entry name" value="S1-P1_nuclease"/>
    <property type="match status" value="1"/>
</dbReference>
<comment type="caution">
    <text evidence="11">The sequence shown here is derived from an EMBL/GenBank/DDBJ whole genome shotgun (WGS) entry which is preliminary data.</text>
</comment>
<feature type="chain" id="PRO_5008044741" description="Aspergillus nuclease S1" evidence="10">
    <location>
        <begin position="23"/>
        <end position="280"/>
    </location>
</feature>
<dbReference type="PANTHER" id="PTHR33146:SF26">
    <property type="entry name" value="ENDONUCLEASE 4"/>
    <property type="match status" value="1"/>
</dbReference>
<evidence type="ECO:0000256" key="10">
    <source>
        <dbReference type="SAM" id="SignalP"/>
    </source>
</evidence>
<gene>
    <name evidence="11" type="ORF">DCAR_028127</name>
</gene>
<organism evidence="11">
    <name type="scientific">Daucus carota subsp. sativus</name>
    <name type="common">Carrot</name>
    <dbReference type="NCBI Taxonomy" id="79200"/>
    <lineage>
        <taxon>Eukaryota</taxon>
        <taxon>Viridiplantae</taxon>
        <taxon>Streptophyta</taxon>
        <taxon>Embryophyta</taxon>
        <taxon>Tracheophyta</taxon>
        <taxon>Spermatophyta</taxon>
        <taxon>Magnoliopsida</taxon>
        <taxon>eudicotyledons</taxon>
        <taxon>Gunneridae</taxon>
        <taxon>Pentapetalae</taxon>
        <taxon>asterids</taxon>
        <taxon>campanulids</taxon>
        <taxon>Apiales</taxon>
        <taxon>Apiaceae</taxon>
        <taxon>Apioideae</taxon>
        <taxon>Scandiceae</taxon>
        <taxon>Daucinae</taxon>
        <taxon>Daucus</taxon>
        <taxon>Daucus sect. Daucus</taxon>
    </lineage>
</organism>
<feature type="signal peptide" evidence="10">
    <location>
        <begin position="1"/>
        <end position="22"/>
    </location>
</feature>
<comment type="catalytic activity">
    <reaction evidence="1">
        <text>Endonucleolytic cleavage to 5'-phosphomononucleotide and 5'-phosphooligonucleotide end-products.</text>
        <dbReference type="EC" id="3.1.30.1"/>
    </reaction>
</comment>
<evidence type="ECO:0000256" key="9">
    <source>
        <dbReference type="ARBA" id="ARBA00023180"/>
    </source>
</evidence>
<dbReference type="GO" id="GO:0000014">
    <property type="term" value="F:single-stranded DNA endodeoxyribonuclease activity"/>
    <property type="evidence" value="ECO:0007669"/>
    <property type="project" value="UniProtKB-ARBA"/>
</dbReference>
<evidence type="ECO:0000256" key="7">
    <source>
        <dbReference type="ARBA" id="ARBA00022801"/>
    </source>
</evidence>
<dbReference type="GO" id="GO:0006308">
    <property type="term" value="P:DNA catabolic process"/>
    <property type="evidence" value="ECO:0007669"/>
    <property type="project" value="InterPro"/>
</dbReference>
<keyword evidence="5" id="KW-0479">Metal-binding</keyword>
<sequence length="280" mass="31510">MVKVFQLYSGIFFMLCVPPVLCWGAQGHFAVCKIAQGFLTENAVNAVQALLPDHADGELAAVCSWPNEFRKLMPWNTALHFVNKPDSSCNYEYCRDCPDKAGNIDWCVAGAIYNYTDQLQLSFHKLSTEMNYNLTEALMYVSHFFGNVHQVWDDKIIESSLQKFYNTDLSSLIQAIQIKIAGVWFTDSLSWRNCTPDHVACPNQYASESESSKLACKFAYKDVTQGATLGDDYFLSWLPVVEKRLAQAGVRLAARLNQIFSPQLHQSHKIKCAGTSTYSV</sequence>
<dbReference type="GO" id="GO:0003676">
    <property type="term" value="F:nucleic acid binding"/>
    <property type="evidence" value="ECO:0007669"/>
    <property type="project" value="InterPro"/>
</dbReference>